<comment type="caution">
    <text evidence="2">The sequence shown here is derived from an EMBL/GenBank/DDBJ whole genome shotgun (WGS) entry which is preliminary data.</text>
</comment>
<proteinExistence type="predicted"/>
<reference evidence="2" key="1">
    <citation type="journal article" date="2014" name="Int. J. Syst. Evol. Microbiol.">
        <title>Complete genome sequence of Corynebacterium casei LMG S-19264T (=DSM 44701T), isolated from a smear-ripened cheese.</title>
        <authorList>
            <consortium name="US DOE Joint Genome Institute (JGI-PGF)"/>
            <person name="Walter F."/>
            <person name="Albersmeier A."/>
            <person name="Kalinowski J."/>
            <person name="Ruckert C."/>
        </authorList>
    </citation>
    <scope>NUCLEOTIDE SEQUENCE</scope>
    <source>
        <strain evidence="2">JCM 4834</strain>
    </source>
</reference>
<protein>
    <submittedName>
        <fullName evidence="2">Uncharacterized protein</fullName>
    </submittedName>
</protein>
<organism evidence="2 3">
    <name type="scientific">Streptomyces subrutilus</name>
    <dbReference type="NCBI Taxonomy" id="36818"/>
    <lineage>
        <taxon>Bacteria</taxon>
        <taxon>Bacillati</taxon>
        <taxon>Actinomycetota</taxon>
        <taxon>Actinomycetes</taxon>
        <taxon>Kitasatosporales</taxon>
        <taxon>Streptomycetaceae</taxon>
        <taxon>Streptomyces</taxon>
    </lineage>
</organism>
<feature type="region of interest" description="Disordered" evidence="1">
    <location>
        <begin position="1"/>
        <end position="37"/>
    </location>
</feature>
<name>A0A918QMK4_9ACTN</name>
<reference evidence="2" key="2">
    <citation type="submission" date="2020-09" db="EMBL/GenBank/DDBJ databases">
        <authorList>
            <person name="Sun Q."/>
            <person name="Ohkuma M."/>
        </authorList>
    </citation>
    <scope>NUCLEOTIDE SEQUENCE</scope>
    <source>
        <strain evidence="2">JCM 4834</strain>
    </source>
</reference>
<evidence type="ECO:0000313" key="2">
    <source>
        <dbReference type="EMBL" id="GGZ60997.1"/>
    </source>
</evidence>
<dbReference type="SUPFAM" id="SSF89372">
    <property type="entry name" value="Fucose-specific lectin"/>
    <property type="match status" value="1"/>
</dbReference>
<evidence type="ECO:0000256" key="1">
    <source>
        <dbReference type="SAM" id="MobiDB-lite"/>
    </source>
</evidence>
<sequence>MNRGRGGGRPTHPARGEQHAAPGEPVSPSPAAPSGKWLFRGADGRLTAYSSGAHGLIRRTEATYPATGWTGPEEIDAPGWAGTAAMAQSREGYVHFVILRTPSDGSGRPEIAVATQFQSGRALTDWRGLGVPGVRGGPEDDGPACPPRIVVNQRSGTVHVIVSLRRGGIVRRSRNAQGTWGGWKQIAPDPYPGGTAAVMPEGGALQILAAGPAGVDRWVGSAKGEFRLVDRIPVQLAGIPVAFETGPRRATFFWRHPGDGSLVAWRAVQQGIQGGMLGLGGAGGHGEVAVGRAAIGGYDCTVLAQNGADGDIELTAYVSENEAYGTWWASLGGQGLRSPQVAVDADGRIVVAALDRDGDLAVTRQDTAQQGLAFGPWQRA</sequence>
<dbReference type="AlphaFoldDB" id="A0A918QMK4"/>
<dbReference type="Proteomes" id="UP000634660">
    <property type="component" value="Unassembled WGS sequence"/>
</dbReference>
<accession>A0A918QMK4</accession>
<dbReference type="EMBL" id="BMVX01000006">
    <property type="protein sequence ID" value="GGZ60997.1"/>
    <property type="molecule type" value="Genomic_DNA"/>
</dbReference>
<evidence type="ECO:0000313" key="3">
    <source>
        <dbReference type="Proteomes" id="UP000634660"/>
    </source>
</evidence>
<gene>
    <name evidence="2" type="ORF">GCM10010371_20690</name>
</gene>